<protein>
    <submittedName>
        <fullName evidence="1">Uncharacterized protein</fullName>
    </submittedName>
</protein>
<dbReference type="AlphaFoldDB" id="C7QHZ5"/>
<dbReference type="HOGENOM" id="CLU_2231749_0_0_11"/>
<sequence length="107" mass="12205">MYGWEAWRRYRAARAKAAGERTVRKLRGRAAVREAENIVEATWVDQLDRAGHQGNVHPQLPDLLQRERSAFAEATHRREAEAKADRRRLAAIAEEFSETTRSVPPVG</sequence>
<evidence type="ECO:0000313" key="1">
    <source>
        <dbReference type="EMBL" id="ACU73040.1"/>
    </source>
</evidence>
<evidence type="ECO:0000313" key="2">
    <source>
        <dbReference type="Proteomes" id="UP000000851"/>
    </source>
</evidence>
<dbReference type="InParanoid" id="C7QHZ5"/>
<dbReference type="Proteomes" id="UP000000851">
    <property type="component" value="Chromosome"/>
</dbReference>
<dbReference type="KEGG" id="cai:Caci_4176"/>
<accession>C7QHZ5</accession>
<dbReference type="RefSeq" id="WP_015792769.1">
    <property type="nucleotide sequence ID" value="NC_013131.1"/>
</dbReference>
<organism evidence="1 2">
    <name type="scientific">Catenulispora acidiphila (strain DSM 44928 / JCM 14897 / NBRC 102108 / NRRL B-24433 / ID139908)</name>
    <dbReference type="NCBI Taxonomy" id="479433"/>
    <lineage>
        <taxon>Bacteria</taxon>
        <taxon>Bacillati</taxon>
        <taxon>Actinomycetota</taxon>
        <taxon>Actinomycetes</taxon>
        <taxon>Catenulisporales</taxon>
        <taxon>Catenulisporaceae</taxon>
        <taxon>Catenulispora</taxon>
    </lineage>
</organism>
<reference evidence="1 2" key="1">
    <citation type="journal article" date="2009" name="Stand. Genomic Sci.">
        <title>Complete genome sequence of Catenulispora acidiphila type strain (ID 139908).</title>
        <authorList>
            <person name="Copeland A."/>
            <person name="Lapidus A."/>
            <person name="Glavina Del Rio T."/>
            <person name="Nolan M."/>
            <person name="Lucas S."/>
            <person name="Chen F."/>
            <person name="Tice H."/>
            <person name="Cheng J.F."/>
            <person name="Bruce D."/>
            <person name="Goodwin L."/>
            <person name="Pitluck S."/>
            <person name="Mikhailova N."/>
            <person name="Pati A."/>
            <person name="Ivanova N."/>
            <person name="Mavromatis K."/>
            <person name="Chen A."/>
            <person name="Palaniappan K."/>
            <person name="Chain P."/>
            <person name="Land M."/>
            <person name="Hauser L."/>
            <person name="Chang Y.J."/>
            <person name="Jeffries C.D."/>
            <person name="Chertkov O."/>
            <person name="Brettin T."/>
            <person name="Detter J.C."/>
            <person name="Han C."/>
            <person name="Ali Z."/>
            <person name="Tindall B.J."/>
            <person name="Goker M."/>
            <person name="Bristow J."/>
            <person name="Eisen J.A."/>
            <person name="Markowitz V."/>
            <person name="Hugenholtz P."/>
            <person name="Kyrpides N.C."/>
            <person name="Klenk H.P."/>
        </authorList>
    </citation>
    <scope>NUCLEOTIDE SEQUENCE [LARGE SCALE GENOMIC DNA]</scope>
    <source>
        <strain evidence="2">DSM 44928 / JCM 14897 / NBRC 102108 / NRRL B-24433 / ID139908</strain>
    </source>
</reference>
<dbReference type="EMBL" id="CP001700">
    <property type="protein sequence ID" value="ACU73040.1"/>
    <property type="molecule type" value="Genomic_DNA"/>
</dbReference>
<proteinExistence type="predicted"/>
<gene>
    <name evidence="1" type="ordered locus">Caci_4176</name>
</gene>
<name>C7QHZ5_CATAD</name>
<keyword evidence="2" id="KW-1185">Reference proteome</keyword>